<sequence>MFLKSTFAATASAAALVLASLTSAAPTSSNYQPDCKSIGKGAFGYNSSAIGIYSNKPPQTYLTVASDNNRLIASTVPDYQEQTLFEFFNCSYKPAPYVGKGAIDTYQGYIKAPNGECVTVADTSSSRSYVLTSPCKFNSDKSYGNVDPSQHFQFQTDTFYSFYSVVFLSKVHGPVDTNSFGSGAHYHFSISDKKRPYLISSHQPSNPQDGKLNEMLIAQIGDEYKPTTKTFPACKVVKTGNVELVNTQTGAVHPVTTDYGHQFPYAQTILIGGTGNPSFSFLECDSEYMGYKSDSTNTYGHFKSNEFDGEASCFTKQTGGDLNDLILESQVNGNPPEYDTKDQIPAYFRMQQTSDGYYQLNYLGGRASDNVTPSQWMPKRDASQSDDVTTVFVDASNTGYTLRFTKA</sequence>
<dbReference type="HOGENOM" id="CLU_683580_0_0_1"/>
<gene>
    <name evidence="2" type="ORF">PHSY_001915</name>
</gene>
<name>R9NZX9_PSEHS</name>
<dbReference type="Proteomes" id="UP000014071">
    <property type="component" value="Unassembled WGS sequence"/>
</dbReference>
<dbReference type="RefSeq" id="XP_012187931.1">
    <property type="nucleotide sequence ID" value="XM_012332541.1"/>
</dbReference>
<keyword evidence="3" id="KW-1185">Reference proteome</keyword>
<accession>R9NZX9</accession>
<dbReference type="OrthoDB" id="2544199at2759"/>
<dbReference type="AlphaFoldDB" id="R9NZX9"/>
<feature type="chain" id="PRO_5004487560" description="Secreted protein" evidence="1">
    <location>
        <begin position="25"/>
        <end position="407"/>
    </location>
</feature>
<feature type="signal peptide" evidence="1">
    <location>
        <begin position="1"/>
        <end position="24"/>
    </location>
</feature>
<evidence type="ECO:0000313" key="2">
    <source>
        <dbReference type="EMBL" id="GAC94344.1"/>
    </source>
</evidence>
<reference evidence="3" key="1">
    <citation type="journal article" date="2013" name="Genome Announc.">
        <title>Draft genome sequence of the basidiomycetous yeast-like fungus Pseudozyma hubeiensis SY62, which produces an abundant amount of the biosurfactant mannosylerythritol lipids.</title>
        <authorList>
            <person name="Konishi M."/>
            <person name="Hatada Y."/>
            <person name="Horiuchi J."/>
        </authorList>
    </citation>
    <scope>NUCLEOTIDE SEQUENCE [LARGE SCALE GENOMIC DNA]</scope>
    <source>
        <strain evidence="3">SY62</strain>
    </source>
</reference>
<dbReference type="GeneID" id="24107210"/>
<keyword evidence="1" id="KW-0732">Signal</keyword>
<evidence type="ECO:0008006" key="4">
    <source>
        <dbReference type="Google" id="ProtNLM"/>
    </source>
</evidence>
<proteinExistence type="predicted"/>
<dbReference type="EMBL" id="DF238783">
    <property type="protein sequence ID" value="GAC94344.1"/>
    <property type="molecule type" value="Genomic_DNA"/>
</dbReference>
<evidence type="ECO:0000313" key="3">
    <source>
        <dbReference type="Proteomes" id="UP000014071"/>
    </source>
</evidence>
<protein>
    <recommendedName>
        <fullName evidence="4">Secreted protein</fullName>
    </recommendedName>
</protein>
<evidence type="ECO:0000256" key="1">
    <source>
        <dbReference type="SAM" id="SignalP"/>
    </source>
</evidence>
<dbReference type="eggNOG" id="ENOG502R34R">
    <property type="taxonomic scope" value="Eukaryota"/>
</dbReference>
<organism evidence="2 3">
    <name type="scientific">Pseudozyma hubeiensis (strain SY62)</name>
    <name type="common">Yeast</name>
    <dbReference type="NCBI Taxonomy" id="1305764"/>
    <lineage>
        <taxon>Eukaryota</taxon>
        <taxon>Fungi</taxon>
        <taxon>Dikarya</taxon>
        <taxon>Basidiomycota</taxon>
        <taxon>Ustilaginomycotina</taxon>
        <taxon>Ustilaginomycetes</taxon>
        <taxon>Ustilaginales</taxon>
        <taxon>Ustilaginaceae</taxon>
        <taxon>Pseudozyma</taxon>
    </lineage>
</organism>